<dbReference type="GO" id="GO:0016787">
    <property type="term" value="F:hydrolase activity"/>
    <property type="evidence" value="ECO:0007669"/>
    <property type="project" value="UniProtKB-KW"/>
</dbReference>
<evidence type="ECO:0000313" key="3">
    <source>
        <dbReference type="Proteomes" id="UP000194265"/>
    </source>
</evidence>
<dbReference type="Gene3D" id="3.40.50.1240">
    <property type="entry name" value="Phosphoglycerate mutase-like"/>
    <property type="match status" value="1"/>
</dbReference>
<dbReference type="PANTHER" id="PTHR20935">
    <property type="entry name" value="PHOSPHOGLYCERATE MUTASE-RELATED"/>
    <property type="match status" value="1"/>
</dbReference>
<dbReference type="Pfam" id="PF00300">
    <property type="entry name" value="His_Phos_1"/>
    <property type="match status" value="1"/>
</dbReference>
<reference evidence="2 3" key="1">
    <citation type="journal article" date="2017" name="Genome Biol. Evol.">
        <title>Comparative Genomic Analysis Identifies a Campylobacter Clade Deficient in Selenium Metabolism.</title>
        <authorList>
            <person name="Miller W.G."/>
            <person name="Yee E."/>
            <person name="Lopes B.S."/>
            <person name="Chapman M.H."/>
            <person name="Huynh S."/>
            <person name="Bono J.L."/>
            <person name="Parker C.T."/>
            <person name="Strachan N.J.C."/>
            <person name="Forbes K.J."/>
        </authorList>
    </citation>
    <scope>NUCLEOTIDE SEQUENCE [LARGE SCALE GENOMIC DNA]</scope>
    <source>
        <strain evidence="2 3">RM8964</strain>
    </source>
</reference>
<dbReference type="Proteomes" id="UP000194265">
    <property type="component" value="Chromosome"/>
</dbReference>
<name>A0A1X9T1J9_9BACT</name>
<dbReference type="InterPro" id="IPR013078">
    <property type="entry name" value="His_Pase_superF_clade-1"/>
</dbReference>
<accession>A0A1X9T1J9</accession>
<evidence type="ECO:0000313" key="2">
    <source>
        <dbReference type="EMBL" id="ARR02341.1"/>
    </source>
</evidence>
<dbReference type="RefSeq" id="WP_086333738.1">
    <property type="nucleotide sequence ID" value="NZ_CP018791.1"/>
</dbReference>
<dbReference type="OrthoDB" id="9810154at2"/>
<dbReference type="CDD" id="cd07067">
    <property type="entry name" value="HP_PGM_like"/>
    <property type="match status" value="1"/>
</dbReference>
<organism evidence="2 3">
    <name type="scientific">Campylobacter vicugnae</name>
    <dbReference type="NCBI Taxonomy" id="1660076"/>
    <lineage>
        <taxon>Bacteria</taxon>
        <taxon>Pseudomonadati</taxon>
        <taxon>Campylobacterota</taxon>
        <taxon>Epsilonproteobacteria</taxon>
        <taxon>Campylobacterales</taxon>
        <taxon>Campylobacteraceae</taxon>
        <taxon>Campylobacter</taxon>
    </lineage>
</organism>
<dbReference type="InterPro" id="IPR051021">
    <property type="entry name" value="Mito_Ser/Thr_phosphatase"/>
</dbReference>
<dbReference type="EMBL" id="CP018791">
    <property type="protein sequence ID" value="ARR02341.1"/>
    <property type="molecule type" value="Genomic_DNA"/>
</dbReference>
<dbReference type="SUPFAM" id="SSF53254">
    <property type="entry name" value="Phosphoglycerate mutase-like"/>
    <property type="match status" value="1"/>
</dbReference>
<dbReference type="PANTHER" id="PTHR20935:SF1">
    <property type="entry name" value="SLL1549 PROTEIN"/>
    <property type="match status" value="1"/>
</dbReference>
<gene>
    <name evidence="2" type="primary">sixA</name>
    <name evidence="2" type="ORF">CVIC8964_0931</name>
</gene>
<dbReference type="AlphaFoldDB" id="A0A1X9T1J9"/>
<keyword evidence="1" id="KW-0378">Hydrolase</keyword>
<dbReference type="InterPro" id="IPR029033">
    <property type="entry name" value="His_PPase_superfam"/>
</dbReference>
<protein>
    <submittedName>
        <fullName evidence="2">Phosphohistidine phosphatase</fullName>
    </submittedName>
</protein>
<dbReference type="STRING" id="1660074.CVIC8964_0931"/>
<evidence type="ECO:0000256" key="1">
    <source>
        <dbReference type="ARBA" id="ARBA00022801"/>
    </source>
</evidence>
<sequence>MKTIYFIRHAKAKKIADSDFIRELNNKGKEAAKLMSKRLKNRNITPDIIISSPANRTAKTAKIFAKNLKFNKDIKFEKSLYEASIKEYLDIIKQIDSTVDTVFIVGHNDTLTQICELLSDSHIGNIPTAGVFGIEFDVMEFKEIEARTGKVLLFDYPKKLE</sequence>
<proteinExistence type="predicted"/>